<feature type="non-terminal residue" evidence="1">
    <location>
        <position position="58"/>
    </location>
</feature>
<dbReference type="AlphaFoldDB" id="A0A382LC32"/>
<proteinExistence type="predicted"/>
<protein>
    <submittedName>
        <fullName evidence="1">Uncharacterized protein</fullName>
    </submittedName>
</protein>
<name>A0A382LC32_9ZZZZ</name>
<reference evidence="1" key="1">
    <citation type="submission" date="2018-05" db="EMBL/GenBank/DDBJ databases">
        <authorList>
            <person name="Lanie J.A."/>
            <person name="Ng W.-L."/>
            <person name="Kazmierczak K.M."/>
            <person name="Andrzejewski T.M."/>
            <person name="Davidsen T.M."/>
            <person name="Wayne K.J."/>
            <person name="Tettelin H."/>
            <person name="Glass J.I."/>
            <person name="Rusch D."/>
            <person name="Podicherti R."/>
            <person name="Tsui H.-C.T."/>
            <person name="Winkler M.E."/>
        </authorList>
    </citation>
    <scope>NUCLEOTIDE SEQUENCE</scope>
</reference>
<evidence type="ECO:0000313" key="1">
    <source>
        <dbReference type="EMBL" id="SVC34454.1"/>
    </source>
</evidence>
<gene>
    <name evidence="1" type="ORF">METZ01_LOCUS287308</name>
</gene>
<organism evidence="1">
    <name type="scientific">marine metagenome</name>
    <dbReference type="NCBI Taxonomy" id="408172"/>
    <lineage>
        <taxon>unclassified sequences</taxon>
        <taxon>metagenomes</taxon>
        <taxon>ecological metagenomes</taxon>
    </lineage>
</organism>
<dbReference type="EMBL" id="UINC01086205">
    <property type="protein sequence ID" value="SVC34454.1"/>
    <property type="molecule type" value="Genomic_DNA"/>
</dbReference>
<sequence>MDVEKINLNFVKFTKSYGSNINLFLNGKKIVIKTPIIKTINGIESDNKNKFYMRLDMS</sequence>
<accession>A0A382LC32</accession>